<dbReference type="Proteomes" id="UP000011661">
    <property type="component" value="Unassembled WGS sequence"/>
</dbReference>
<evidence type="ECO:0000313" key="3">
    <source>
        <dbReference type="Proteomes" id="UP000011661"/>
    </source>
</evidence>
<proteinExistence type="predicted"/>
<dbReference type="RefSeq" id="WP_008160687.1">
    <property type="nucleotide sequence ID" value="NZ_AOHX01000026.1"/>
</dbReference>
<dbReference type="EMBL" id="AOHX01000026">
    <property type="protein sequence ID" value="ELY47652.1"/>
    <property type="molecule type" value="Genomic_DNA"/>
</dbReference>
<organism evidence="2 3">
    <name type="scientific">Natronorubrum sulfidifaciens JCM 14089</name>
    <dbReference type="NCBI Taxonomy" id="1230460"/>
    <lineage>
        <taxon>Archaea</taxon>
        <taxon>Methanobacteriati</taxon>
        <taxon>Methanobacteriota</taxon>
        <taxon>Stenosarchaea group</taxon>
        <taxon>Halobacteria</taxon>
        <taxon>Halobacteriales</taxon>
        <taxon>Natrialbaceae</taxon>
        <taxon>Natronorubrum</taxon>
    </lineage>
</organism>
<comment type="caution">
    <text evidence="2">The sequence shown here is derived from an EMBL/GenBank/DDBJ whole genome shotgun (WGS) entry which is preliminary data.</text>
</comment>
<evidence type="ECO:0000256" key="1">
    <source>
        <dbReference type="SAM" id="Phobius"/>
    </source>
</evidence>
<reference evidence="2 3" key="1">
    <citation type="journal article" date="2014" name="PLoS Genet.">
        <title>Phylogenetically driven sequencing of extremely halophilic archaea reveals strategies for static and dynamic osmo-response.</title>
        <authorList>
            <person name="Becker E.A."/>
            <person name="Seitzer P.M."/>
            <person name="Tritt A."/>
            <person name="Larsen D."/>
            <person name="Krusor M."/>
            <person name="Yao A.I."/>
            <person name="Wu D."/>
            <person name="Madern D."/>
            <person name="Eisen J.A."/>
            <person name="Darling A.E."/>
            <person name="Facciotti M.T."/>
        </authorList>
    </citation>
    <scope>NUCLEOTIDE SEQUENCE [LARGE SCALE GENOMIC DNA]</scope>
    <source>
        <strain evidence="2 3">JCM 14089</strain>
    </source>
</reference>
<dbReference type="eggNOG" id="arCOG11492">
    <property type="taxonomic scope" value="Archaea"/>
</dbReference>
<evidence type="ECO:0008006" key="4">
    <source>
        <dbReference type="Google" id="ProtNLM"/>
    </source>
</evidence>
<sequence>MTPVALLAVFCAVMAAIAIGRLVVDEQPEYVDIGTTFVVVGITVLATLWVFLEERLLSPVGWLLLAVVGGCAIVVGVAVIALYWE</sequence>
<accession>L9WE75</accession>
<gene>
    <name evidence="2" type="ORF">C495_05322</name>
</gene>
<keyword evidence="1" id="KW-0812">Transmembrane</keyword>
<keyword evidence="1" id="KW-0472">Membrane</keyword>
<keyword evidence="3" id="KW-1185">Reference proteome</keyword>
<dbReference type="AlphaFoldDB" id="L9WE75"/>
<dbReference type="PATRIC" id="fig|1230460.4.peg.1083"/>
<protein>
    <recommendedName>
        <fullName evidence="4">Drug resistance transporter, Bcr/CflA subfamily protein</fullName>
    </recommendedName>
</protein>
<keyword evidence="1" id="KW-1133">Transmembrane helix</keyword>
<feature type="transmembrane region" description="Helical" evidence="1">
    <location>
        <begin position="30"/>
        <end position="51"/>
    </location>
</feature>
<evidence type="ECO:0000313" key="2">
    <source>
        <dbReference type="EMBL" id="ELY47652.1"/>
    </source>
</evidence>
<feature type="transmembrane region" description="Helical" evidence="1">
    <location>
        <begin position="63"/>
        <end position="84"/>
    </location>
</feature>
<dbReference type="OrthoDB" id="169164at2157"/>
<name>L9WE75_9EURY</name>